<accession>A0ABS0A1W5</accession>
<keyword evidence="2" id="KW-1185">Reference proteome</keyword>
<dbReference type="Proteomes" id="UP001194729">
    <property type="component" value="Unassembled WGS sequence"/>
</dbReference>
<organism evidence="1 2">
    <name type="scientific">Nonlabens mediterrranea</name>
    <dbReference type="NCBI Taxonomy" id="1419947"/>
    <lineage>
        <taxon>Bacteria</taxon>
        <taxon>Pseudomonadati</taxon>
        <taxon>Bacteroidota</taxon>
        <taxon>Flavobacteriia</taxon>
        <taxon>Flavobacteriales</taxon>
        <taxon>Flavobacteriaceae</taxon>
        <taxon>Nonlabens</taxon>
    </lineage>
</organism>
<name>A0ABS0A1W5_9FLAO</name>
<gene>
    <name evidence="1" type="ORF">FNJ87_02910</name>
</gene>
<proteinExistence type="predicted"/>
<reference evidence="1 2" key="1">
    <citation type="submission" date="2020-11" db="EMBL/GenBank/DDBJ databases">
        <title>P. mediterranea TC4 genome.</title>
        <authorList>
            <person name="Molmeret M."/>
        </authorList>
    </citation>
    <scope>NUCLEOTIDE SEQUENCE [LARGE SCALE GENOMIC DNA]</scope>
    <source>
        <strain evidence="1 2">TC4</strain>
    </source>
</reference>
<dbReference type="EMBL" id="JADKYU010000158">
    <property type="protein sequence ID" value="MBF4983324.1"/>
    <property type="molecule type" value="Genomic_DNA"/>
</dbReference>
<comment type="caution">
    <text evidence="1">The sequence shown here is derived from an EMBL/GenBank/DDBJ whole genome shotgun (WGS) entry which is preliminary data.</text>
</comment>
<evidence type="ECO:0000313" key="2">
    <source>
        <dbReference type="Proteomes" id="UP001194729"/>
    </source>
</evidence>
<evidence type="ECO:0000313" key="1">
    <source>
        <dbReference type="EMBL" id="MBF4983324.1"/>
    </source>
</evidence>
<protein>
    <submittedName>
        <fullName evidence="1">Uncharacterized protein</fullName>
    </submittedName>
</protein>
<sequence length="123" mass="14426">MAILFLFQGATANMEICEQIEKFSHFLSHYQMHKEYGGDTFYEYVVEVVFNDESDNKDHHDGSHDDSAPVHSHHQCCYPTVFLTPSNALTIKPLLFEKRVTYSYYSFQFNSRYLESLFQPPRA</sequence>